<dbReference type="Proteomes" id="UP000554482">
    <property type="component" value="Unassembled WGS sequence"/>
</dbReference>
<gene>
    <name evidence="1" type="ORF">FRX31_014489</name>
</gene>
<proteinExistence type="predicted"/>
<protein>
    <submittedName>
        <fullName evidence="1">Uncharacterized protein</fullName>
    </submittedName>
</protein>
<name>A0A7J6WEP7_THATH</name>
<comment type="caution">
    <text evidence="1">The sequence shown here is derived from an EMBL/GenBank/DDBJ whole genome shotgun (WGS) entry which is preliminary data.</text>
</comment>
<keyword evidence="2" id="KW-1185">Reference proteome</keyword>
<evidence type="ECO:0000313" key="2">
    <source>
        <dbReference type="Proteomes" id="UP000554482"/>
    </source>
</evidence>
<dbReference type="EMBL" id="JABWDY010016689">
    <property type="protein sequence ID" value="KAF5195924.1"/>
    <property type="molecule type" value="Genomic_DNA"/>
</dbReference>
<sequence>MFPEFLNSGVTSDHSSMVVDANVQQELKKKMFIYFIFWTKEEGFYETLAKVWRGKVWGNPMCVLMTKLRYTKQELKVEEHFQRHKSREDRIPPGNGNTSYFFKLVQAKRVTNRITYLRDVNGDVIEDIEQIGNECISYYKALYAPDRMDAMDFSMY</sequence>
<reference evidence="1 2" key="1">
    <citation type="submission" date="2020-06" db="EMBL/GenBank/DDBJ databases">
        <title>Transcriptomic and genomic resources for Thalictrum thalictroides and T. hernandezii: Facilitating candidate gene discovery in an emerging model plant lineage.</title>
        <authorList>
            <person name="Arias T."/>
            <person name="Riano-Pachon D.M."/>
            <person name="Di Stilio V.S."/>
        </authorList>
    </citation>
    <scope>NUCLEOTIDE SEQUENCE [LARGE SCALE GENOMIC DNA]</scope>
    <source>
        <strain evidence="2">cv. WT478/WT964</strain>
        <tissue evidence="1">Leaves</tissue>
    </source>
</reference>
<dbReference type="OrthoDB" id="1930966at2759"/>
<dbReference type="AlphaFoldDB" id="A0A7J6WEP7"/>
<accession>A0A7J6WEP7</accession>
<organism evidence="1 2">
    <name type="scientific">Thalictrum thalictroides</name>
    <name type="common">Rue-anemone</name>
    <name type="synonym">Anemone thalictroides</name>
    <dbReference type="NCBI Taxonomy" id="46969"/>
    <lineage>
        <taxon>Eukaryota</taxon>
        <taxon>Viridiplantae</taxon>
        <taxon>Streptophyta</taxon>
        <taxon>Embryophyta</taxon>
        <taxon>Tracheophyta</taxon>
        <taxon>Spermatophyta</taxon>
        <taxon>Magnoliopsida</taxon>
        <taxon>Ranunculales</taxon>
        <taxon>Ranunculaceae</taxon>
        <taxon>Thalictroideae</taxon>
        <taxon>Thalictrum</taxon>
    </lineage>
</organism>
<evidence type="ECO:0000313" key="1">
    <source>
        <dbReference type="EMBL" id="KAF5195924.1"/>
    </source>
</evidence>